<dbReference type="Gene3D" id="1.10.10.10">
    <property type="entry name" value="Winged helix-like DNA-binding domain superfamily/Winged helix DNA-binding domain"/>
    <property type="match status" value="1"/>
</dbReference>
<dbReference type="KEGG" id="soa:G3M56_007280"/>
<dbReference type="InterPro" id="IPR036388">
    <property type="entry name" value="WH-like_DNA-bd_sf"/>
</dbReference>
<dbReference type="Proteomes" id="UP000475117">
    <property type="component" value="Chromosome"/>
</dbReference>
<dbReference type="InterPro" id="IPR009061">
    <property type="entry name" value="DNA-bd_dom_put_sf"/>
</dbReference>
<dbReference type="NCBIfam" id="TIGR01764">
    <property type="entry name" value="excise"/>
    <property type="match status" value="1"/>
</dbReference>
<gene>
    <name evidence="2" type="ORF">G3M56_007280</name>
</gene>
<evidence type="ECO:0000313" key="2">
    <source>
        <dbReference type="EMBL" id="QQL43706.1"/>
    </source>
</evidence>
<dbReference type="EMBL" id="CP066776">
    <property type="protein sequence ID" value="QQL43706.1"/>
    <property type="molecule type" value="Genomic_DNA"/>
</dbReference>
<accession>A0A6B3L039</accession>
<dbReference type="InterPro" id="IPR041657">
    <property type="entry name" value="HTH_17"/>
</dbReference>
<evidence type="ECO:0000259" key="1">
    <source>
        <dbReference type="Pfam" id="PF12728"/>
    </source>
</evidence>
<dbReference type="Pfam" id="PF12728">
    <property type="entry name" value="HTH_17"/>
    <property type="match status" value="1"/>
</dbReference>
<dbReference type="GO" id="GO:0003677">
    <property type="term" value="F:DNA binding"/>
    <property type="evidence" value="ECO:0007669"/>
    <property type="project" value="InterPro"/>
</dbReference>
<dbReference type="AlphaFoldDB" id="A0A6B3L039"/>
<protein>
    <submittedName>
        <fullName evidence="2">Helix-turn-helix domain-containing protein</fullName>
    </submittedName>
</protein>
<evidence type="ECO:0000313" key="3">
    <source>
        <dbReference type="Proteomes" id="UP000475117"/>
    </source>
</evidence>
<dbReference type="RefSeq" id="WP_164361582.1">
    <property type="nucleotide sequence ID" value="NZ_CP066776.1"/>
</dbReference>
<reference evidence="2 3" key="1">
    <citation type="submission" date="2020-12" db="EMBL/GenBank/DDBJ databases">
        <title>Sulforoseuscoccus oceanibium gen. nov., sp. nov., a representative of the phylum Verrucomicrobia with special cytoplasmic membrane, and proposal of Sulforoseuscoccusaceae fam. nov.</title>
        <authorList>
            <person name="Xi F."/>
        </authorList>
    </citation>
    <scope>NUCLEOTIDE SEQUENCE [LARGE SCALE GENOMIC DNA]</scope>
    <source>
        <strain evidence="2 3">T37</strain>
    </source>
</reference>
<proteinExistence type="predicted"/>
<feature type="domain" description="Helix-turn-helix" evidence="1">
    <location>
        <begin position="15"/>
        <end position="60"/>
    </location>
</feature>
<organism evidence="2 3">
    <name type="scientific">Sulfuriroseicoccus oceanibius</name>
    <dbReference type="NCBI Taxonomy" id="2707525"/>
    <lineage>
        <taxon>Bacteria</taxon>
        <taxon>Pseudomonadati</taxon>
        <taxon>Verrucomicrobiota</taxon>
        <taxon>Verrucomicrobiia</taxon>
        <taxon>Verrucomicrobiales</taxon>
        <taxon>Verrucomicrobiaceae</taxon>
        <taxon>Sulfuriroseicoccus</taxon>
    </lineage>
</organism>
<dbReference type="SUPFAM" id="SSF46955">
    <property type="entry name" value="Putative DNA-binding domain"/>
    <property type="match status" value="1"/>
</dbReference>
<dbReference type="InterPro" id="IPR010093">
    <property type="entry name" value="SinI_DNA-bd"/>
</dbReference>
<keyword evidence="3" id="KW-1185">Reference proteome</keyword>
<name>A0A6B3L039_9BACT</name>
<sequence length="64" mass="7554">MKQLPQITKHDESLITTRELARRLKVTERTIENWRRDGRIPALKIGRAVRFLWSDVIDALKSPE</sequence>